<proteinExistence type="predicted"/>
<evidence type="ECO:0000313" key="4">
    <source>
        <dbReference type="Proteomes" id="UP000178943"/>
    </source>
</evidence>
<sequence>MDLTWAENEFNTVALGDQRLKERLIMLATRFSDSPESPINHACEDWAETKAAYRFFKNENIAYQEIIKSHSNATKMRCTEFPTILAIQDTTYFSYSSHPGTKGLCPLHRKKGKHKDLVTLGLVMHTTLAVSTDGLPLGIIDQKIYSRPPLSDKEKEIKRRLHNNSLPVEKKDSYRWIESLQNTHKHFKDHSAIIVTIADREADMYDLFQRAQEFEALLLIRANHDRTINKKSRYSEKSGEALWRLLIKKPIQAQIIVAIPEHENYPSRIAKCVVTFSAFTMHPCHNHVTMHTNGKQALSLYAIYVTEKNPPKNIEPIDWMLLTNIPILIAEDAVEKITWYCLRWRIEILHKILKSGLQVEECRLSTSERLIRYLAVMSIVAWRIFWLTLI</sequence>
<dbReference type="Pfam" id="PF01609">
    <property type="entry name" value="DDE_Tnp_1"/>
    <property type="match status" value="1"/>
</dbReference>
<dbReference type="Pfam" id="PF14706">
    <property type="entry name" value="Tnp_DNA_bind"/>
    <property type="match status" value="1"/>
</dbReference>
<dbReference type="Gene3D" id="3.90.350.10">
    <property type="entry name" value="Transposase Inhibitor Protein From Tn5, Chain A, domain 1"/>
    <property type="match status" value="1"/>
</dbReference>
<name>A0A1F5VFF6_9BACT</name>
<comment type="caution">
    <text evidence="3">The sequence shown here is derived from an EMBL/GenBank/DDBJ whole genome shotgun (WGS) entry which is preliminary data.</text>
</comment>
<dbReference type="InterPro" id="IPR012337">
    <property type="entry name" value="RNaseH-like_sf"/>
</dbReference>
<feature type="non-terminal residue" evidence="3">
    <location>
        <position position="390"/>
    </location>
</feature>
<dbReference type="Gene3D" id="1.10.246.40">
    <property type="entry name" value="Tn5 transposase, domain 1"/>
    <property type="match status" value="1"/>
</dbReference>
<dbReference type="STRING" id="1817863.A2Y62_20180"/>
<dbReference type="SUPFAM" id="SSF53098">
    <property type="entry name" value="Ribonuclease H-like"/>
    <property type="match status" value="1"/>
</dbReference>
<dbReference type="GO" id="GO:0004803">
    <property type="term" value="F:transposase activity"/>
    <property type="evidence" value="ECO:0007669"/>
    <property type="project" value="InterPro"/>
</dbReference>
<dbReference type="InterPro" id="IPR038215">
    <property type="entry name" value="TN5-like_N_sf"/>
</dbReference>
<dbReference type="NCBIfam" id="NF033590">
    <property type="entry name" value="transpos_IS4_3"/>
    <property type="match status" value="1"/>
</dbReference>
<protein>
    <submittedName>
        <fullName evidence="3">Transposase</fullName>
    </submittedName>
</protein>
<dbReference type="GO" id="GO:0006313">
    <property type="term" value="P:DNA transposition"/>
    <property type="evidence" value="ECO:0007669"/>
    <property type="project" value="InterPro"/>
</dbReference>
<evidence type="ECO:0000259" key="2">
    <source>
        <dbReference type="Pfam" id="PF14706"/>
    </source>
</evidence>
<gene>
    <name evidence="3" type="ORF">A2Y62_20180</name>
</gene>
<dbReference type="InterPro" id="IPR054836">
    <property type="entry name" value="Tn5_transposase"/>
</dbReference>
<evidence type="ECO:0000259" key="1">
    <source>
        <dbReference type="Pfam" id="PF01609"/>
    </source>
</evidence>
<dbReference type="GO" id="GO:0003677">
    <property type="term" value="F:DNA binding"/>
    <property type="evidence" value="ECO:0007669"/>
    <property type="project" value="InterPro"/>
</dbReference>
<feature type="domain" description="Transposase IS4-like" evidence="1">
    <location>
        <begin position="185"/>
        <end position="376"/>
    </location>
</feature>
<dbReference type="InterPro" id="IPR002559">
    <property type="entry name" value="Transposase_11"/>
</dbReference>
<dbReference type="AlphaFoldDB" id="A0A1F5VFF6"/>
<reference evidence="3 4" key="1">
    <citation type="journal article" date="2016" name="Nat. Commun.">
        <title>Thousands of microbial genomes shed light on interconnected biogeochemical processes in an aquifer system.</title>
        <authorList>
            <person name="Anantharaman K."/>
            <person name="Brown C.T."/>
            <person name="Hug L.A."/>
            <person name="Sharon I."/>
            <person name="Castelle C.J."/>
            <person name="Probst A.J."/>
            <person name="Thomas B.C."/>
            <person name="Singh A."/>
            <person name="Wilkins M.J."/>
            <person name="Karaoz U."/>
            <person name="Brodie E.L."/>
            <person name="Williams K.H."/>
            <person name="Hubbard S.S."/>
            <person name="Banfield J.F."/>
        </authorList>
    </citation>
    <scope>NUCLEOTIDE SEQUENCE [LARGE SCALE GENOMIC DNA]</scope>
</reference>
<feature type="domain" description="Transposase Tn5-like N-terminal" evidence="2">
    <location>
        <begin position="4"/>
        <end position="61"/>
    </location>
</feature>
<dbReference type="InterPro" id="IPR047768">
    <property type="entry name" value="Tn5p-like"/>
</dbReference>
<organism evidence="3 4">
    <name type="scientific">Candidatus Fischerbacteria bacterium RBG_13_37_8</name>
    <dbReference type="NCBI Taxonomy" id="1817863"/>
    <lineage>
        <taxon>Bacteria</taxon>
        <taxon>Candidatus Fischeribacteriota</taxon>
    </lineage>
</organism>
<accession>A0A1F5VFF6</accession>
<dbReference type="EMBL" id="MFGW01000184">
    <property type="protein sequence ID" value="OGF62156.1"/>
    <property type="molecule type" value="Genomic_DNA"/>
</dbReference>
<dbReference type="PANTHER" id="PTHR37319">
    <property type="entry name" value="TRANSPOSASE"/>
    <property type="match status" value="1"/>
</dbReference>
<evidence type="ECO:0000313" key="3">
    <source>
        <dbReference type="EMBL" id="OGF62156.1"/>
    </source>
</evidence>
<dbReference type="PANTHER" id="PTHR37319:SF1">
    <property type="entry name" value="TRANSPOSASE TN5 DIMERISATION DOMAIN-CONTAINING PROTEIN"/>
    <property type="match status" value="1"/>
</dbReference>
<dbReference type="Proteomes" id="UP000178943">
    <property type="component" value="Unassembled WGS sequence"/>
</dbReference>
<dbReference type="InterPro" id="IPR014735">
    <property type="entry name" value="Transposase_Tn5-like_N"/>
</dbReference>